<feature type="domain" description="NfeD integral membrane" evidence="2">
    <location>
        <begin position="11"/>
        <end position="68"/>
    </location>
</feature>
<reference evidence="3 4" key="1">
    <citation type="submission" date="2019-11" db="EMBL/GenBank/DDBJ databases">
        <title>Comparative genomics of hydrocarbon-degrading Desulfosarcina strains.</title>
        <authorList>
            <person name="Watanabe M."/>
            <person name="Kojima H."/>
            <person name="Fukui M."/>
        </authorList>
    </citation>
    <scope>NUCLEOTIDE SEQUENCE [LARGE SCALE GENOMIC DNA]</scope>
    <source>
        <strain evidence="4">oXyS1</strain>
    </source>
</reference>
<accession>A0A5K8A5C2</accession>
<protein>
    <recommendedName>
        <fullName evidence="2">NfeD integral membrane domain-containing protein</fullName>
    </recommendedName>
</protein>
<feature type="transmembrane region" description="Helical" evidence="1">
    <location>
        <begin position="12"/>
        <end position="39"/>
    </location>
</feature>
<gene>
    <name evidence="3" type="ORF">DSCOOX_06100</name>
</gene>
<keyword evidence="1" id="KW-0812">Transmembrane</keyword>
<sequence length="83" mass="9502">MHVNVEYWHWLVFGMILIMVEIFIPSFTIFWFGLGAILVSGLMLMAKGLSFSSQLFVWAIASCGFTFLWFKLKFPLFESSPAG</sequence>
<dbReference type="EMBL" id="AP021879">
    <property type="protein sequence ID" value="BBO87430.1"/>
    <property type="molecule type" value="Genomic_DNA"/>
</dbReference>
<dbReference type="RefSeq" id="WP_155308886.1">
    <property type="nucleotide sequence ID" value="NZ_AP021879.1"/>
</dbReference>
<dbReference type="Pfam" id="PF24961">
    <property type="entry name" value="NfeD_membrane"/>
    <property type="match status" value="1"/>
</dbReference>
<proteinExistence type="predicted"/>
<evidence type="ECO:0000313" key="4">
    <source>
        <dbReference type="Proteomes" id="UP000422108"/>
    </source>
</evidence>
<dbReference type="AlphaFoldDB" id="A0A5K8A5C2"/>
<keyword evidence="1" id="KW-0472">Membrane</keyword>
<dbReference type="Proteomes" id="UP000422108">
    <property type="component" value="Chromosome"/>
</dbReference>
<feature type="transmembrane region" description="Helical" evidence="1">
    <location>
        <begin position="51"/>
        <end position="70"/>
    </location>
</feature>
<dbReference type="InterPro" id="IPR056739">
    <property type="entry name" value="NfeD_membrane"/>
</dbReference>
<name>A0A5K8A5C2_9BACT</name>
<evidence type="ECO:0000256" key="1">
    <source>
        <dbReference type="SAM" id="Phobius"/>
    </source>
</evidence>
<keyword evidence="4" id="KW-1185">Reference proteome</keyword>
<evidence type="ECO:0000259" key="2">
    <source>
        <dbReference type="Pfam" id="PF24961"/>
    </source>
</evidence>
<organism evidence="3 4">
    <name type="scientific">Desulfosarcina ovata subsp. ovata</name>
    <dbReference type="NCBI Taxonomy" id="2752305"/>
    <lineage>
        <taxon>Bacteria</taxon>
        <taxon>Pseudomonadati</taxon>
        <taxon>Thermodesulfobacteriota</taxon>
        <taxon>Desulfobacteria</taxon>
        <taxon>Desulfobacterales</taxon>
        <taxon>Desulfosarcinaceae</taxon>
        <taxon>Desulfosarcina</taxon>
    </lineage>
</organism>
<keyword evidence="1" id="KW-1133">Transmembrane helix</keyword>
<evidence type="ECO:0000313" key="3">
    <source>
        <dbReference type="EMBL" id="BBO87430.1"/>
    </source>
</evidence>